<dbReference type="Proteomes" id="UP000076842">
    <property type="component" value="Unassembled WGS sequence"/>
</dbReference>
<accession>A0A165FP59</accession>
<keyword evidence="2" id="KW-1185">Reference proteome</keyword>
<evidence type="ECO:0000313" key="1">
    <source>
        <dbReference type="EMBL" id="KZT57017.1"/>
    </source>
</evidence>
<proteinExistence type="predicted"/>
<dbReference type="AlphaFoldDB" id="A0A165FP59"/>
<sequence>MARPRHPSCPPKRHPLSIPLLTHTCTAPASRFLYSTIPTKAPKSPTIPNPAHNARFSKKVAGTTYICIDSRPNARLPSERAHPSLLEHV</sequence>
<organism evidence="1 2">
    <name type="scientific">Calocera cornea HHB12733</name>
    <dbReference type="NCBI Taxonomy" id="1353952"/>
    <lineage>
        <taxon>Eukaryota</taxon>
        <taxon>Fungi</taxon>
        <taxon>Dikarya</taxon>
        <taxon>Basidiomycota</taxon>
        <taxon>Agaricomycotina</taxon>
        <taxon>Dacrymycetes</taxon>
        <taxon>Dacrymycetales</taxon>
        <taxon>Dacrymycetaceae</taxon>
        <taxon>Calocera</taxon>
    </lineage>
</organism>
<name>A0A165FP59_9BASI</name>
<dbReference type="InParanoid" id="A0A165FP59"/>
<protein>
    <submittedName>
        <fullName evidence="1">Uncharacterized protein</fullName>
    </submittedName>
</protein>
<dbReference type="EMBL" id="KV423969">
    <property type="protein sequence ID" value="KZT57017.1"/>
    <property type="molecule type" value="Genomic_DNA"/>
</dbReference>
<gene>
    <name evidence="1" type="ORF">CALCODRAFT_295404</name>
</gene>
<reference evidence="1 2" key="1">
    <citation type="journal article" date="2016" name="Mol. Biol. Evol.">
        <title>Comparative Genomics of Early-Diverging Mushroom-Forming Fungi Provides Insights into the Origins of Lignocellulose Decay Capabilities.</title>
        <authorList>
            <person name="Nagy L.G."/>
            <person name="Riley R."/>
            <person name="Tritt A."/>
            <person name="Adam C."/>
            <person name="Daum C."/>
            <person name="Floudas D."/>
            <person name="Sun H."/>
            <person name="Yadav J.S."/>
            <person name="Pangilinan J."/>
            <person name="Larsson K.H."/>
            <person name="Matsuura K."/>
            <person name="Barry K."/>
            <person name="Labutti K."/>
            <person name="Kuo R."/>
            <person name="Ohm R.A."/>
            <person name="Bhattacharya S.S."/>
            <person name="Shirouzu T."/>
            <person name="Yoshinaga Y."/>
            <person name="Martin F.M."/>
            <person name="Grigoriev I.V."/>
            <person name="Hibbett D.S."/>
        </authorList>
    </citation>
    <scope>NUCLEOTIDE SEQUENCE [LARGE SCALE GENOMIC DNA]</scope>
    <source>
        <strain evidence="1 2">HHB12733</strain>
    </source>
</reference>
<evidence type="ECO:0000313" key="2">
    <source>
        <dbReference type="Proteomes" id="UP000076842"/>
    </source>
</evidence>